<keyword evidence="2" id="KW-1185">Reference proteome</keyword>
<evidence type="ECO:0000313" key="1">
    <source>
        <dbReference type="EnsemblPlants" id="HORVU.MOREX.r3.5HG0509850.1.CDS1"/>
    </source>
</evidence>
<dbReference type="Proteomes" id="UP000011116">
    <property type="component" value="Chromosome 5H"/>
</dbReference>
<reference evidence="1" key="3">
    <citation type="submission" date="2022-01" db="UniProtKB">
        <authorList>
            <consortium name="EnsemblPlants"/>
        </authorList>
    </citation>
    <scope>IDENTIFICATION</scope>
    <source>
        <strain evidence="1">subsp. vulgare</strain>
    </source>
</reference>
<dbReference type="Gramene" id="HORVU.MOREX.r3.5HG0509850.1">
    <property type="protein sequence ID" value="HORVU.MOREX.r3.5HG0509850.1.CDS1"/>
    <property type="gene ID" value="HORVU.MOREX.r3.5HG0509850"/>
</dbReference>
<dbReference type="EnsemblPlants" id="HORVU.MOREX.r3.5HG0509850.1">
    <property type="protein sequence ID" value="HORVU.MOREX.r3.5HG0509850.1.CDS1"/>
    <property type="gene ID" value="HORVU.MOREX.r3.5HG0509850"/>
</dbReference>
<protein>
    <submittedName>
        <fullName evidence="1">Uncharacterized protein</fullName>
    </submittedName>
</protein>
<evidence type="ECO:0000313" key="2">
    <source>
        <dbReference type="Proteomes" id="UP000011116"/>
    </source>
</evidence>
<dbReference type="Gramene" id="HORVU.MOREX.r2.5HG0423480.1">
    <property type="protein sequence ID" value="HORVU.MOREX.r2.5HG0423480.1.CDS.1"/>
    <property type="gene ID" value="HORVU.MOREX.r2.5HG0423480"/>
</dbReference>
<sequence>MGPYRSVCRAKDQHISYARLAKDWLLKYDHFLHMPFLDTAYPTALEAAKQFLCGDYDMNSVRLF</sequence>
<name>A0A8I6XSG6_HORVV</name>
<reference evidence="2" key="1">
    <citation type="journal article" date="2012" name="Nature">
        <title>A physical, genetic and functional sequence assembly of the barley genome.</title>
        <authorList>
            <consortium name="The International Barley Genome Sequencing Consortium"/>
            <person name="Mayer K.F."/>
            <person name="Waugh R."/>
            <person name="Brown J.W."/>
            <person name="Schulman A."/>
            <person name="Langridge P."/>
            <person name="Platzer M."/>
            <person name="Fincher G.B."/>
            <person name="Muehlbauer G.J."/>
            <person name="Sato K."/>
            <person name="Close T.J."/>
            <person name="Wise R.P."/>
            <person name="Stein N."/>
        </authorList>
    </citation>
    <scope>NUCLEOTIDE SEQUENCE [LARGE SCALE GENOMIC DNA]</scope>
    <source>
        <strain evidence="2">cv. Morex</strain>
    </source>
</reference>
<dbReference type="AlphaFoldDB" id="A0A8I6XSG6"/>
<organism evidence="1 2">
    <name type="scientific">Hordeum vulgare subsp. vulgare</name>
    <name type="common">Domesticated barley</name>
    <dbReference type="NCBI Taxonomy" id="112509"/>
    <lineage>
        <taxon>Eukaryota</taxon>
        <taxon>Viridiplantae</taxon>
        <taxon>Streptophyta</taxon>
        <taxon>Embryophyta</taxon>
        <taxon>Tracheophyta</taxon>
        <taxon>Spermatophyta</taxon>
        <taxon>Magnoliopsida</taxon>
        <taxon>Liliopsida</taxon>
        <taxon>Poales</taxon>
        <taxon>Poaceae</taxon>
        <taxon>BOP clade</taxon>
        <taxon>Pooideae</taxon>
        <taxon>Triticodae</taxon>
        <taxon>Triticeae</taxon>
        <taxon>Hordeinae</taxon>
        <taxon>Hordeum</taxon>
    </lineage>
</organism>
<reference evidence="1" key="2">
    <citation type="submission" date="2020-10" db="EMBL/GenBank/DDBJ databases">
        <authorList>
            <person name="Scholz U."/>
            <person name="Mascher M."/>
            <person name="Fiebig A."/>
        </authorList>
    </citation>
    <scope>NUCLEOTIDE SEQUENCE [LARGE SCALE GENOMIC DNA]</scope>
    <source>
        <strain evidence="1">cv. Morex</strain>
    </source>
</reference>
<accession>A0A8I6XSG6</accession>
<proteinExistence type="predicted"/>